<dbReference type="RefSeq" id="WP_075004000.1">
    <property type="nucleotide sequence ID" value="NZ_FOAZ01000010.1"/>
</dbReference>
<dbReference type="NCBIfam" id="NF033748">
    <property type="entry name" value="class_F_sortase"/>
    <property type="match status" value="1"/>
</dbReference>
<dbReference type="InterPro" id="IPR005754">
    <property type="entry name" value="Sortase"/>
</dbReference>
<gene>
    <name evidence="3" type="ORF">SAMN05414137_110149</name>
</gene>
<proteinExistence type="predicted"/>
<sequence length="249" mass="24959">MWKRGPLRGLRRRRVLGVVSGTLLAVALGGVLYGVGHGHRAVLPVAGVARGGSSRSGSGSDAVLPGAVAPGRSTPGAGAPGAVASSGGAPAAGPAALARSTPLVLAIPSVGLQAPLLGLGMDGRGAAELPPFSLPRTAGWLRDSASPGEAGTAVVVGHVDTTTGPAVFWNLAAVRAGAEVDVTRLDGRTAVFTVDRVHAYPRAQFPAAQVYGPSQGAQLRVVTCGGTFDRSRREYSGNVVLFAHLSGVR</sequence>
<organism evidence="3 4">
    <name type="scientific">Streptacidiphilus jiangxiensis</name>
    <dbReference type="NCBI Taxonomy" id="235985"/>
    <lineage>
        <taxon>Bacteria</taxon>
        <taxon>Bacillati</taxon>
        <taxon>Actinomycetota</taxon>
        <taxon>Actinomycetes</taxon>
        <taxon>Kitasatosporales</taxon>
        <taxon>Streptomycetaceae</taxon>
        <taxon>Streptacidiphilus</taxon>
    </lineage>
</organism>
<dbReference type="CDD" id="cd05829">
    <property type="entry name" value="Sortase_F"/>
    <property type="match status" value="1"/>
</dbReference>
<evidence type="ECO:0000313" key="3">
    <source>
        <dbReference type="EMBL" id="SEL59921.1"/>
    </source>
</evidence>
<evidence type="ECO:0000256" key="2">
    <source>
        <dbReference type="SAM" id="MobiDB-lite"/>
    </source>
</evidence>
<dbReference type="GO" id="GO:0016787">
    <property type="term" value="F:hydrolase activity"/>
    <property type="evidence" value="ECO:0007669"/>
    <property type="project" value="UniProtKB-KW"/>
</dbReference>
<keyword evidence="4" id="KW-1185">Reference proteome</keyword>
<feature type="compositionally biased region" description="Low complexity" evidence="2">
    <location>
        <begin position="75"/>
        <end position="85"/>
    </location>
</feature>
<dbReference type="Proteomes" id="UP000183015">
    <property type="component" value="Unassembled WGS sequence"/>
</dbReference>
<dbReference type="SUPFAM" id="SSF63817">
    <property type="entry name" value="Sortase"/>
    <property type="match status" value="1"/>
</dbReference>
<keyword evidence="1" id="KW-0378">Hydrolase</keyword>
<dbReference type="STRING" id="235985.SAMN05414137_110149"/>
<evidence type="ECO:0000256" key="1">
    <source>
        <dbReference type="ARBA" id="ARBA00022801"/>
    </source>
</evidence>
<protein>
    <submittedName>
        <fullName evidence="3">Sortase family protein</fullName>
    </submittedName>
</protein>
<name>A0A1H7RI41_STRJI</name>
<dbReference type="Pfam" id="PF04203">
    <property type="entry name" value="Sortase"/>
    <property type="match status" value="1"/>
</dbReference>
<accession>A0A1H7RI41</accession>
<evidence type="ECO:0000313" key="4">
    <source>
        <dbReference type="Proteomes" id="UP000183015"/>
    </source>
</evidence>
<reference evidence="4" key="1">
    <citation type="submission" date="2016-10" db="EMBL/GenBank/DDBJ databases">
        <authorList>
            <person name="Varghese N."/>
        </authorList>
    </citation>
    <scope>NUCLEOTIDE SEQUENCE [LARGE SCALE GENOMIC DNA]</scope>
    <source>
        <strain evidence="4">DSM 45096 / BCRC 16803 / CGMCC 4.1857 / CIP 109030 / JCM 12277 / KCTC 19219 / NBRC 100920 / 33214</strain>
    </source>
</reference>
<dbReference type="InterPro" id="IPR023365">
    <property type="entry name" value="Sortase_dom-sf"/>
</dbReference>
<feature type="region of interest" description="Disordered" evidence="2">
    <location>
        <begin position="53"/>
        <end position="85"/>
    </location>
</feature>
<dbReference type="InterPro" id="IPR042001">
    <property type="entry name" value="Sortase_F"/>
</dbReference>
<dbReference type="EMBL" id="FOAZ01000010">
    <property type="protein sequence ID" value="SEL59921.1"/>
    <property type="molecule type" value="Genomic_DNA"/>
</dbReference>
<dbReference type="AlphaFoldDB" id="A0A1H7RI41"/>
<dbReference type="eggNOG" id="COG3764">
    <property type="taxonomic scope" value="Bacteria"/>
</dbReference>
<dbReference type="Gene3D" id="2.40.260.10">
    <property type="entry name" value="Sortase"/>
    <property type="match status" value="1"/>
</dbReference>